<organism evidence="2">
    <name type="scientific">marine sediment metagenome</name>
    <dbReference type="NCBI Taxonomy" id="412755"/>
    <lineage>
        <taxon>unclassified sequences</taxon>
        <taxon>metagenomes</taxon>
        <taxon>ecological metagenomes</taxon>
    </lineage>
</organism>
<proteinExistence type="predicted"/>
<feature type="coiled-coil region" evidence="1">
    <location>
        <begin position="5"/>
        <end position="79"/>
    </location>
</feature>
<accession>X1HUH3</accession>
<dbReference type="EMBL" id="BARU01026007">
    <property type="protein sequence ID" value="GAH73107.1"/>
    <property type="molecule type" value="Genomic_DNA"/>
</dbReference>
<keyword evidence="1" id="KW-0175">Coiled coil</keyword>
<evidence type="ECO:0000313" key="2">
    <source>
        <dbReference type="EMBL" id="GAH73107.1"/>
    </source>
</evidence>
<sequence length="82" mass="9497">EQEKLNEAVEKADEWSLKKKELNASLKGLKKESVKLINEKEKTLNLKLKELDSEKKKRIKDVNTEIKALQKMLTDLKKASSM</sequence>
<comment type="caution">
    <text evidence="2">The sequence shown here is derived from an EMBL/GenBank/DDBJ whole genome shotgun (WGS) entry which is preliminary data.</text>
</comment>
<dbReference type="AlphaFoldDB" id="X1HUH3"/>
<name>X1HUH3_9ZZZZ</name>
<gene>
    <name evidence="2" type="ORF">S03H2_41830</name>
</gene>
<feature type="non-terminal residue" evidence="2">
    <location>
        <position position="1"/>
    </location>
</feature>
<protein>
    <submittedName>
        <fullName evidence="2">Uncharacterized protein</fullName>
    </submittedName>
</protein>
<reference evidence="2" key="1">
    <citation type="journal article" date="2014" name="Front. Microbiol.">
        <title>High frequency of phylogenetically diverse reductive dehalogenase-homologous genes in deep subseafloor sedimentary metagenomes.</title>
        <authorList>
            <person name="Kawai M."/>
            <person name="Futagami T."/>
            <person name="Toyoda A."/>
            <person name="Takaki Y."/>
            <person name="Nishi S."/>
            <person name="Hori S."/>
            <person name="Arai W."/>
            <person name="Tsubouchi T."/>
            <person name="Morono Y."/>
            <person name="Uchiyama I."/>
            <person name="Ito T."/>
            <person name="Fujiyama A."/>
            <person name="Inagaki F."/>
            <person name="Takami H."/>
        </authorList>
    </citation>
    <scope>NUCLEOTIDE SEQUENCE</scope>
    <source>
        <strain evidence="2">Expedition CK06-06</strain>
    </source>
</reference>
<evidence type="ECO:0000256" key="1">
    <source>
        <dbReference type="SAM" id="Coils"/>
    </source>
</evidence>